<evidence type="ECO:0000256" key="6">
    <source>
        <dbReference type="ARBA" id="ARBA00023211"/>
    </source>
</evidence>
<dbReference type="PANTHER" id="PTHR12992">
    <property type="entry name" value="NUDIX HYDROLASE"/>
    <property type="match status" value="1"/>
</dbReference>
<dbReference type="Proteomes" id="UP000029914">
    <property type="component" value="Chromosome"/>
</dbReference>
<dbReference type="STRING" id="558173.CDOO_01665"/>
<evidence type="ECO:0000256" key="5">
    <source>
        <dbReference type="ARBA" id="ARBA00022842"/>
    </source>
</evidence>
<dbReference type="Gene3D" id="3.90.79.10">
    <property type="entry name" value="Nucleoside Triphosphate Pyrophosphohydrolase"/>
    <property type="match status" value="1"/>
</dbReference>
<feature type="region of interest" description="Disordered" evidence="7">
    <location>
        <begin position="1"/>
        <end position="21"/>
    </location>
</feature>
<keyword evidence="5" id="KW-0460">Magnesium</keyword>
<dbReference type="SUPFAM" id="SSF55811">
    <property type="entry name" value="Nudix"/>
    <property type="match status" value="1"/>
</dbReference>
<dbReference type="PROSITE" id="PS51462">
    <property type="entry name" value="NUDIX"/>
    <property type="match status" value="1"/>
</dbReference>
<keyword evidence="10" id="KW-1185">Reference proteome</keyword>
<dbReference type="AlphaFoldDB" id="A0A097IDD1"/>
<accession>A0A097IDD1</accession>
<evidence type="ECO:0000256" key="2">
    <source>
        <dbReference type="ARBA" id="ARBA00001946"/>
    </source>
</evidence>
<protein>
    <submittedName>
        <fullName evidence="9">NTP pyrophosphohydrolase</fullName>
    </submittedName>
</protein>
<dbReference type="InterPro" id="IPR015797">
    <property type="entry name" value="NUDIX_hydrolase-like_dom_sf"/>
</dbReference>
<dbReference type="GO" id="GO:0046872">
    <property type="term" value="F:metal ion binding"/>
    <property type="evidence" value="ECO:0007669"/>
    <property type="project" value="UniProtKB-KW"/>
</dbReference>
<evidence type="ECO:0000313" key="9">
    <source>
        <dbReference type="EMBL" id="AIT60130.1"/>
    </source>
</evidence>
<comment type="cofactor">
    <cofactor evidence="1">
        <name>Mn(2+)</name>
        <dbReference type="ChEBI" id="CHEBI:29035"/>
    </cofactor>
</comment>
<evidence type="ECO:0000256" key="1">
    <source>
        <dbReference type="ARBA" id="ARBA00001936"/>
    </source>
</evidence>
<feature type="domain" description="Nudix hydrolase" evidence="8">
    <location>
        <begin position="47"/>
        <end position="189"/>
    </location>
</feature>
<feature type="compositionally biased region" description="Pro residues" evidence="7">
    <location>
        <begin position="1"/>
        <end position="10"/>
    </location>
</feature>
<evidence type="ECO:0000259" key="8">
    <source>
        <dbReference type="PROSITE" id="PS51462"/>
    </source>
</evidence>
<keyword evidence="6" id="KW-0464">Manganese</keyword>
<dbReference type="GO" id="GO:0010945">
    <property type="term" value="F:coenzyme A diphosphatase activity"/>
    <property type="evidence" value="ECO:0007669"/>
    <property type="project" value="InterPro"/>
</dbReference>
<gene>
    <name evidence="9" type="ORF">CDOO_01665</name>
</gene>
<name>A0A097IDD1_9CORY</name>
<dbReference type="InterPro" id="IPR045121">
    <property type="entry name" value="CoAse"/>
</dbReference>
<dbReference type="Pfam" id="PF00293">
    <property type="entry name" value="NUDIX"/>
    <property type="match status" value="1"/>
</dbReference>
<comment type="cofactor">
    <cofactor evidence="2">
        <name>Mg(2+)</name>
        <dbReference type="ChEBI" id="CHEBI:18420"/>
    </cofactor>
</comment>
<dbReference type="eggNOG" id="COG0494">
    <property type="taxonomic scope" value="Bacteria"/>
</dbReference>
<keyword evidence="4 9" id="KW-0378">Hydrolase</keyword>
<evidence type="ECO:0000256" key="7">
    <source>
        <dbReference type="SAM" id="MobiDB-lite"/>
    </source>
</evidence>
<dbReference type="PANTHER" id="PTHR12992:SF11">
    <property type="entry name" value="MITOCHONDRIAL COENZYME A DIPHOSPHATASE NUDT8"/>
    <property type="match status" value="1"/>
</dbReference>
<organism evidence="9 10">
    <name type="scientific">Corynebacterium doosanense CAU 212 = DSM 45436</name>
    <dbReference type="NCBI Taxonomy" id="558173"/>
    <lineage>
        <taxon>Bacteria</taxon>
        <taxon>Bacillati</taxon>
        <taxon>Actinomycetota</taxon>
        <taxon>Actinomycetes</taxon>
        <taxon>Mycobacteriales</taxon>
        <taxon>Corynebacteriaceae</taxon>
        <taxon>Corynebacterium</taxon>
    </lineage>
</organism>
<evidence type="ECO:0000256" key="3">
    <source>
        <dbReference type="ARBA" id="ARBA00022723"/>
    </source>
</evidence>
<dbReference type="HOGENOM" id="CLU_040940_3_1_11"/>
<dbReference type="InterPro" id="IPR000086">
    <property type="entry name" value="NUDIX_hydrolase_dom"/>
</dbReference>
<evidence type="ECO:0000313" key="10">
    <source>
        <dbReference type="Proteomes" id="UP000029914"/>
    </source>
</evidence>
<sequence length="237" mass="25819">MPVILPPGPDHPGDNVELRPDQAPPWLRRLAENSGSDSESRAIGRTAKEAAVLVLLSGDPASTTLAADAGVLITHRSPTMRSHAGQMAFPGGRVDPGDINAVDCALREAWEETGLDRLSVTPLAQFESAHVRTNKNPVHPVLAYWDEPSELVATSLEETDDVYVAPIAELADPANRVMVKWFTYRGPAFRSNGYLIWGFTGAIIDAALRAGGWEQEWDRRSTRSLRSELAASRNQES</sequence>
<evidence type="ECO:0000256" key="4">
    <source>
        <dbReference type="ARBA" id="ARBA00022801"/>
    </source>
</evidence>
<dbReference type="OrthoDB" id="9802805at2"/>
<reference evidence="9 10" key="1">
    <citation type="submission" date="2013-09" db="EMBL/GenBank/DDBJ databases">
        <title>Complete genome sequence of Corynebacterium doosanense CAU 212(T) (=DSM 45436(T)), isolated from activated sludge.</title>
        <authorList>
            <person name="Schaffert L."/>
            <person name="Albersmeier A."/>
            <person name="Kalinowski J."/>
            <person name="Ruckert C."/>
        </authorList>
    </citation>
    <scope>NUCLEOTIDE SEQUENCE [LARGE SCALE GENOMIC DNA]</scope>
    <source>
        <strain evidence="9 10">CAU 212</strain>
    </source>
</reference>
<dbReference type="RefSeq" id="WP_018021514.1">
    <property type="nucleotide sequence ID" value="NZ_AQUX01000002.1"/>
</dbReference>
<proteinExistence type="predicted"/>
<dbReference type="CDD" id="cd03426">
    <property type="entry name" value="NUDIX_CoAse_Nudt7"/>
    <property type="match status" value="1"/>
</dbReference>
<keyword evidence="3" id="KW-0479">Metal-binding</keyword>
<dbReference type="KEGG" id="cdo:CDOO_01665"/>
<dbReference type="EMBL" id="CP006764">
    <property type="protein sequence ID" value="AIT60130.1"/>
    <property type="molecule type" value="Genomic_DNA"/>
</dbReference>
<feature type="compositionally biased region" description="Basic and acidic residues" evidence="7">
    <location>
        <begin position="11"/>
        <end position="20"/>
    </location>
</feature>